<evidence type="ECO:0008006" key="3">
    <source>
        <dbReference type="Google" id="ProtNLM"/>
    </source>
</evidence>
<protein>
    <recommendedName>
        <fullName evidence="3">Pyridine nucleotide-disulfide oxidoreductase</fullName>
    </recommendedName>
</protein>
<dbReference type="Pfam" id="PF13686">
    <property type="entry name" value="DrsE_2"/>
    <property type="match status" value="1"/>
</dbReference>
<evidence type="ECO:0000313" key="1">
    <source>
        <dbReference type="EMBL" id="UYP45722.1"/>
    </source>
</evidence>
<dbReference type="PANTHER" id="PTHR34655:SF2">
    <property type="entry name" value="PEROXIREDOXIN FAMILY PROTEIN"/>
    <property type="match status" value="1"/>
</dbReference>
<reference evidence="1" key="1">
    <citation type="submission" date="2022-09" db="EMBL/GenBank/DDBJ databases">
        <title>Actin cytoskeleton and complex cell architecture in an #Asgard archaeon.</title>
        <authorList>
            <person name="Ponce Toledo R.I."/>
            <person name="Schleper C."/>
            <person name="Rodrigues Oliveira T."/>
            <person name="Wollweber F."/>
            <person name="Xu J."/>
            <person name="Rittmann S."/>
            <person name="Klingl A."/>
            <person name="Pilhofer M."/>
        </authorList>
    </citation>
    <scope>NUCLEOTIDE SEQUENCE</scope>
    <source>
        <strain evidence="1">B-35</strain>
    </source>
</reference>
<dbReference type="InterPro" id="IPR032836">
    <property type="entry name" value="DsrE2-like"/>
</dbReference>
<gene>
    <name evidence="1" type="ORF">NEF87_002007</name>
</gene>
<name>A0ABY6HQF3_9ARCH</name>
<accession>A0ABY6HQF3</accession>
<dbReference type="Proteomes" id="UP001208689">
    <property type="component" value="Chromosome"/>
</dbReference>
<organism evidence="1 2">
    <name type="scientific">Candidatus Lokiarchaeum ossiferum</name>
    <dbReference type="NCBI Taxonomy" id="2951803"/>
    <lineage>
        <taxon>Archaea</taxon>
        <taxon>Promethearchaeati</taxon>
        <taxon>Promethearchaeota</taxon>
        <taxon>Promethearchaeia</taxon>
        <taxon>Promethearchaeales</taxon>
        <taxon>Promethearchaeaceae</taxon>
        <taxon>Candidatus Lokiarchaeum</taxon>
    </lineage>
</organism>
<dbReference type="Gene3D" id="3.40.1260.10">
    <property type="entry name" value="DsrEFH-like"/>
    <property type="match status" value="1"/>
</dbReference>
<sequence>MPKKLNFIVSENSFEKFGMMVILGTTGAAMETEMNFFFTFWGLHLLKKSFNPKVAGMPFPMKSMAAAMFKKKLKSFGYDDMWDMVKDGVEDGKIKLYPCSMTMDLMIPPIKKEQLFDFVEPAVGAAAFMEMCDGADGIISL</sequence>
<dbReference type="PANTHER" id="PTHR34655">
    <property type="entry name" value="CONSERVED WITHIN P. AEROPHILUM"/>
    <property type="match status" value="1"/>
</dbReference>
<proteinExistence type="predicted"/>
<evidence type="ECO:0000313" key="2">
    <source>
        <dbReference type="Proteomes" id="UP001208689"/>
    </source>
</evidence>
<dbReference type="EMBL" id="CP104013">
    <property type="protein sequence ID" value="UYP45722.1"/>
    <property type="molecule type" value="Genomic_DNA"/>
</dbReference>
<dbReference type="InterPro" id="IPR027396">
    <property type="entry name" value="DsrEFH-like"/>
</dbReference>
<dbReference type="SUPFAM" id="SSF75169">
    <property type="entry name" value="DsrEFH-like"/>
    <property type="match status" value="1"/>
</dbReference>
<keyword evidence="2" id="KW-1185">Reference proteome</keyword>